<reference evidence="1 2" key="1">
    <citation type="journal article" date="1992" name="Lakartidningen">
        <title>[Penicillin V and not amoxicillin is the first choice preparation in acute otitis].</title>
        <authorList>
            <person name="Kamme C."/>
            <person name="Lundgren K."/>
            <person name="Prellner K."/>
        </authorList>
    </citation>
    <scope>NUCLEOTIDE SEQUENCE [LARGE SCALE GENOMIC DNA]</scope>
    <source>
        <strain evidence="1 2">513A</strain>
    </source>
</reference>
<sequence>MNNDLYYIFDACLALPCLALPCLALPCLALPCLALPCLALPCLALPCLALPCLANNLNFLFNLSKNQYYIKSFSYDFLNSYLIMHLLNMKIFRQQFKFSLNFNLIINKKNL</sequence>
<accession>A0A5C8D6Y9</accession>
<dbReference type="EMBL" id="SAXU01000001">
    <property type="protein sequence ID" value="TXJ20858.1"/>
    <property type="molecule type" value="Genomic_DNA"/>
</dbReference>
<protein>
    <submittedName>
        <fullName evidence="1">Uncharacterized protein</fullName>
    </submittedName>
</protein>
<name>A0A5C8D6Y9_9SPIR</name>
<comment type="caution">
    <text evidence="1">The sequence shown here is derived from an EMBL/GenBank/DDBJ whole genome shotgun (WGS) entry which is preliminary data.</text>
</comment>
<dbReference type="AlphaFoldDB" id="A0A5C8D6Y9"/>
<organism evidence="1 2">
    <name type="scientific">Brachyspira aalborgi</name>
    <dbReference type="NCBI Taxonomy" id="29522"/>
    <lineage>
        <taxon>Bacteria</taxon>
        <taxon>Pseudomonadati</taxon>
        <taxon>Spirochaetota</taxon>
        <taxon>Spirochaetia</taxon>
        <taxon>Brachyspirales</taxon>
        <taxon>Brachyspiraceae</taxon>
        <taxon>Brachyspira</taxon>
    </lineage>
</organism>
<evidence type="ECO:0000313" key="2">
    <source>
        <dbReference type="Proteomes" id="UP000324638"/>
    </source>
</evidence>
<dbReference type="Proteomes" id="UP000324638">
    <property type="component" value="Unassembled WGS sequence"/>
</dbReference>
<gene>
    <name evidence="1" type="ORF">EPJ79_06905</name>
</gene>
<evidence type="ECO:0000313" key="1">
    <source>
        <dbReference type="EMBL" id="TXJ20858.1"/>
    </source>
</evidence>
<proteinExistence type="predicted"/>